<keyword evidence="6 10" id="KW-1133">Transmembrane helix</keyword>
<comment type="similarity">
    <text evidence="10">Belongs to the ELO family.</text>
</comment>
<evidence type="ECO:0000256" key="6">
    <source>
        <dbReference type="ARBA" id="ARBA00022989"/>
    </source>
</evidence>
<evidence type="ECO:0000256" key="1">
    <source>
        <dbReference type="ARBA" id="ARBA00004141"/>
    </source>
</evidence>
<feature type="transmembrane region" description="Helical" evidence="10">
    <location>
        <begin position="215"/>
        <end position="232"/>
    </location>
</feature>
<organism evidence="11">
    <name type="scientific">Prorocentrum micans</name>
    <name type="common">Red tide dinoflagellate</name>
    <dbReference type="NCBI Taxonomy" id="2945"/>
    <lineage>
        <taxon>Eukaryota</taxon>
        <taxon>Sar</taxon>
        <taxon>Alveolata</taxon>
        <taxon>Dinophyceae</taxon>
        <taxon>Prorocentrales</taxon>
        <taxon>Prorocentraceae</taxon>
        <taxon>Prorocentrum</taxon>
    </lineage>
</organism>
<dbReference type="EMBL" id="HBHN01009212">
    <property type="protein sequence ID" value="CAD9725249.1"/>
    <property type="molecule type" value="Transcribed_RNA"/>
</dbReference>
<evidence type="ECO:0000256" key="9">
    <source>
        <dbReference type="ARBA" id="ARBA00023160"/>
    </source>
</evidence>
<keyword evidence="3 10" id="KW-0808">Transferase</keyword>
<reference evidence="11" key="1">
    <citation type="submission" date="2021-01" db="EMBL/GenBank/DDBJ databases">
        <authorList>
            <person name="Corre E."/>
            <person name="Pelletier E."/>
            <person name="Niang G."/>
            <person name="Scheremetjew M."/>
            <person name="Finn R."/>
            <person name="Kale V."/>
            <person name="Holt S."/>
            <person name="Cochrane G."/>
            <person name="Meng A."/>
            <person name="Brown T."/>
            <person name="Cohen L."/>
        </authorList>
    </citation>
    <scope>NUCLEOTIDE SEQUENCE</scope>
    <source>
        <strain evidence="11">CCCM 845</strain>
    </source>
</reference>
<keyword evidence="7 10" id="KW-0443">Lipid metabolism</keyword>
<accession>A0A7S2X4L8</accession>
<protein>
    <recommendedName>
        <fullName evidence="10">Elongation of fatty acids protein</fullName>
        <ecNumber evidence="10">2.3.1.-</ecNumber>
    </recommendedName>
</protein>
<keyword evidence="4 10" id="KW-0812">Transmembrane</keyword>
<feature type="transmembrane region" description="Helical" evidence="10">
    <location>
        <begin position="89"/>
        <end position="110"/>
    </location>
</feature>
<dbReference type="PANTHER" id="PTHR11157:SF169">
    <property type="entry name" value="ELONGATION OF FATTY ACIDS PROTEIN"/>
    <property type="match status" value="1"/>
</dbReference>
<feature type="transmembrane region" description="Helical" evidence="10">
    <location>
        <begin position="132"/>
        <end position="152"/>
    </location>
</feature>
<keyword evidence="5 10" id="KW-0276">Fatty acid metabolism</keyword>
<dbReference type="GO" id="GO:0034625">
    <property type="term" value="P:fatty acid elongation, monounsaturated fatty acid"/>
    <property type="evidence" value="ECO:0007669"/>
    <property type="project" value="TreeGrafter"/>
</dbReference>
<dbReference type="Pfam" id="PF01151">
    <property type="entry name" value="ELO"/>
    <property type="match status" value="1"/>
</dbReference>
<dbReference type="AlphaFoldDB" id="A0A7S2X4L8"/>
<dbReference type="PANTHER" id="PTHR11157">
    <property type="entry name" value="FATTY ACID ACYL TRANSFERASE-RELATED"/>
    <property type="match status" value="1"/>
</dbReference>
<evidence type="ECO:0000256" key="7">
    <source>
        <dbReference type="ARBA" id="ARBA00023098"/>
    </source>
</evidence>
<dbReference type="GO" id="GO:0009922">
    <property type="term" value="F:fatty acid elongase activity"/>
    <property type="evidence" value="ECO:0007669"/>
    <property type="project" value="InterPro"/>
</dbReference>
<comment type="subcellular location">
    <subcellularLocation>
        <location evidence="1">Membrane</location>
        <topology evidence="1">Multi-pass membrane protein</topology>
    </subcellularLocation>
</comment>
<evidence type="ECO:0000313" key="11">
    <source>
        <dbReference type="EMBL" id="CAD9725249.1"/>
    </source>
</evidence>
<gene>
    <name evidence="11" type="ORF">PMIC02512_LOCUS2512</name>
</gene>
<feature type="transmembrane region" description="Helical" evidence="10">
    <location>
        <begin position="247"/>
        <end position="268"/>
    </location>
</feature>
<comment type="catalytic activity">
    <reaction evidence="10">
        <text>an acyl-CoA + malonyl-CoA + H(+) = a 3-oxoacyl-CoA + CO2 + CoA</text>
        <dbReference type="Rhea" id="RHEA:50252"/>
        <dbReference type="ChEBI" id="CHEBI:15378"/>
        <dbReference type="ChEBI" id="CHEBI:16526"/>
        <dbReference type="ChEBI" id="CHEBI:57287"/>
        <dbReference type="ChEBI" id="CHEBI:57384"/>
        <dbReference type="ChEBI" id="CHEBI:58342"/>
        <dbReference type="ChEBI" id="CHEBI:90726"/>
    </reaction>
    <physiologicalReaction direction="left-to-right" evidence="10">
        <dbReference type="Rhea" id="RHEA:50253"/>
    </physiologicalReaction>
</comment>
<dbReference type="GO" id="GO:0042761">
    <property type="term" value="P:very long-chain fatty acid biosynthetic process"/>
    <property type="evidence" value="ECO:0007669"/>
    <property type="project" value="TreeGrafter"/>
</dbReference>
<evidence type="ECO:0000256" key="3">
    <source>
        <dbReference type="ARBA" id="ARBA00022679"/>
    </source>
</evidence>
<keyword evidence="9 10" id="KW-0275">Fatty acid biosynthesis</keyword>
<keyword evidence="8 10" id="KW-0472">Membrane</keyword>
<keyword evidence="2 10" id="KW-0444">Lipid biosynthesis</keyword>
<evidence type="ECO:0000256" key="10">
    <source>
        <dbReference type="RuleBase" id="RU361115"/>
    </source>
</evidence>
<feature type="transmembrane region" description="Helical" evidence="10">
    <location>
        <begin position="51"/>
        <end position="69"/>
    </location>
</feature>
<proteinExistence type="inferred from homology"/>
<name>A0A7S2X4L8_PROMC</name>
<dbReference type="GO" id="GO:0034626">
    <property type="term" value="P:fatty acid elongation, polyunsaturated fatty acid"/>
    <property type="evidence" value="ECO:0007669"/>
    <property type="project" value="TreeGrafter"/>
</dbReference>
<evidence type="ECO:0000256" key="4">
    <source>
        <dbReference type="ARBA" id="ARBA00022692"/>
    </source>
</evidence>
<dbReference type="GO" id="GO:0005789">
    <property type="term" value="C:endoplasmic reticulum membrane"/>
    <property type="evidence" value="ECO:0007669"/>
    <property type="project" value="TreeGrafter"/>
</dbReference>
<sequence length="284" mass="32498">MIVAVNATAALGIALLQHASEFYHSVGFLKLDIEALNIHTDFSKCSMWDNLFLLIPAYAFAVSVLTRAYSRDGKPVASTSAMWRPLMIFYNLAMALFSLMCFLGMSYFVATNETFTENCLAAKQHNQLFNNLVYAFYLSKYVEFADTLFLIVKGKKVSWLHWIHHMGAALDVGILYLSGFEGSWIFVLLNGFVHSVMYTYYACALMKIKLQGKSIITTLQIIQFLSGFYMVYEYKNIKCVVEDPNQMLAWVYNYVYVGLILLLFLNFYHQNYVLKSKKAKAKSL</sequence>
<dbReference type="GO" id="GO:0019367">
    <property type="term" value="P:fatty acid elongation, saturated fatty acid"/>
    <property type="evidence" value="ECO:0007669"/>
    <property type="project" value="TreeGrafter"/>
</dbReference>
<evidence type="ECO:0000256" key="5">
    <source>
        <dbReference type="ARBA" id="ARBA00022832"/>
    </source>
</evidence>
<dbReference type="InterPro" id="IPR002076">
    <property type="entry name" value="ELO_fam"/>
</dbReference>
<dbReference type="GO" id="GO:0030148">
    <property type="term" value="P:sphingolipid biosynthetic process"/>
    <property type="evidence" value="ECO:0007669"/>
    <property type="project" value="TreeGrafter"/>
</dbReference>
<dbReference type="EC" id="2.3.1.-" evidence="10"/>
<evidence type="ECO:0000256" key="2">
    <source>
        <dbReference type="ARBA" id="ARBA00022516"/>
    </source>
</evidence>
<evidence type="ECO:0000256" key="8">
    <source>
        <dbReference type="ARBA" id="ARBA00023136"/>
    </source>
</evidence>